<evidence type="ECO:0000313" key="1">
    <source>
        <dbReference type="EMBL" id="CAK9100950.1"/>
    </source>
</evidence>
<comment type="caution">
    <text evidence="1">The sequence shown here is derived from an EMBL/GenBank/DDBJ whole genome shotgun (WGS) entry which is preliminary data.</text>
</comment>
<organism evidence="1 2">
    <name type="scientific">Durusdinium trenchii</name>
    <dbReference type="NCBI Taxonomy" id="1381693"/>
    <lineage>
        <taxon>Eukaryota</taxon>
        <taxon>Sar</taxon>
        <taxon>Alveolata</taxon>
        <taxon>Dinophyceae</taxon>
        <taxon>Suessiales</taxon>
        <taxon>Symbiodiniaceae</taxon>
        <taxon>Durusdinium</taxon>
    </lineage>
</organism>
<protein>
    <submittedName>
        <fullName evidence="1">Uncharacterized protein</fullName>
    </submittedName>
</protein>
<gene>
    <name evidence="1" type="ORF">CCMP2556_LOCUS47636</name>
</gene>
<reference evidence="1 2" key="1">
    <citation type="submission" date="2024-02" db="EMBL/GenBank/DDBJ databases">
        <authorList>
            <person name="Chen Y."/>
            <person name="Shah S."/>
            <person name="Dougan E. K."/>
            <person name="Thang M."/>
            <person name="Chan C."/>
        </authorList>
    </citation>
    <scope>NUCLEOTIDE SEQUENCE [LARGE SCALE GENOMIC DNA]</scope>
</reference>
<dbReference type="Proteomes" id="UP001642484">
    <property type="component" value="Unassembled WGS sequence"/>
</dbReference>
<proteinExistence type="predicted"/>
<name>A0ABP0RK25_9DINO</name>
<keyword evidence="2" id="KW-1185">Reference proteome</keyword>
<accession>A0ABP0RK25</accession>
<evidence type="ECO:0000313" key="2">
    <source>
        <dbReference type="Proteomes" id="UP001642484"/>
    </source>
</evidence>
<dbReference type="EMBL" id="CAXAMN010026143">
    <property type="protein sequence ID" value="CAK9100950.1"/>
    <property type="molecule type" value="Genomic_DNA"/>
</dbReference>
<sequence>MHSGVMLCRVHTLLLVQIPDMSLPRAQDFDLFDELDRMRPRLSFKVEDDDLENYQVHQASTIFDFLTSKVERTNIQSFLELKDKPEDGRRRASTCSTCATLAEVHCILVSASEGSLSTGEASNYDNDARFFKVDFG</sequence>